<dbReference type="eggNOG" id="ENOG502QW19">
    <property type="taxonomic scope" value="Eukaryota"/>
</dbReference>
<dbReference type="OrthoDB" id="1600564at2759"/>
<organism evidence="2 3">
    <name type="scientific">Nelumbo nucifera</name>
    <name type="common">Sacred lotus</name>
    <dbReference type="NCBI Taxonomy" id="4432"/>
    <lineage>
        <taxon>Eukaryota</taxon>
        <taxon>Viridiplantae</taxon>
        <taxon>Streptophyta</taxon>
        <taxon>Embryophyta</taxon>
        <taxon>Tracheophyta</taxon>
        <taxon>Spermatophyta</taxon>
        <taxon>Magnoliopsida</taxon>
        <taxon>Proteales</taxon>
        <taxon>Nelumbonaceae</taxon>
        <taxon>Nelumbo</taxon>
    </lineage>
</organism>
<dbReference type="KEGG" id="nnu:104604264"/>
<dbReference type="InterPro" id="IPR035669">
    <property type="entry name" value="SGNH_plant_lipase-like"/>
</dbReference>
<dbReference type="FunCoup" id="A0A1U8AV81">
    <property type="interactions" value="123"/>
</dbReference>
<protein>
    <submittedName>
        <fullName evidence="3">GDSL esterase/lipase EXL3-like</fullName>
    </submittedName>
</protein>
<evidence type="ECO:0000256" key="1">
    <source>
        <dbReference type="ARBA" id="ARBA00008668"/>
    </source>
</evidence>
<dbReference type="GO" id="GO:0006629">
    <property type="term" value="P:lipid metabolic process"/>
    <property type="evidence" value="ECO:0007669"/>
    <property type="project" value="InterPro"/>
</dbReference>
<keyword evidence="2" id="KW-1185">Reference proteome</keyword>
<reference evidence="3" key="1">
    <citation type="submission" date="2025-08" db="UniProtKB">
        <authorList>
            <consortium name="RefSeq"/>
        </authorList>
    </citation>
    <scope>IDENTIFICATION</scope>
</reference>
<dbReference type="AlphaFoldDB" id="A0A1U8AV81"/>
<dbReference type="InterPro" id="IPR036514">
    <property type="entry name" value="SGNH_hydro_sf"/>
</dbReference>
<name>A0A1U8AV81_NELNU</name>
<comment type="similarity">
    <text evidence="1">Belongs to the 'GDSL' lipolytic enzyme family.</text>
</comment>
<dbReference type="Pfam" id="PF00657">
    <property type="entry name" value="Lipase_GDSL"/>
    <property type="match status" value="1"/>
</dbReference>
<evidence type="ECO:0000313" key="3">
    <source>
        <dbReference type="RefSeq" id="XP_010266840.1"/>
    </source>
</evidence>
<dbReference type="CDD" id="cd01837">
    <property type="entry name" value="SGNH_plant_lipase_like"/>
    <property type="match status" value="1"/>
</dbReference>
<dbReference type="PROSITE" id="PS01098">
    <property type="entry name" value="LIPASE_GDSL_SER"/>
    <property type="match status" value="1"/>
</dbReference>
<gene>
    <name evidence="3" type="primary">LOC104604264</name>
</gene>
<dbReference type="PANTHER" id="PTHR45642:SF95">
    <property type="entry name" value="GDSL-LIKE LIPASE_ACYLHYDROLASE FAMILY PROTEIN, EXPRESSED"/>
    <property type="match status" value="1"/>
</dbReference>
<accession>A0A1U8AV81</accession>
<dbReference type="FunFam" id="3.40.50.1110:FF:000003">
    <property type="entry name" value="GDSL esterase/lipase APG"/>
    <property type="match status" value="1"/>
</dbReference>
<dbReference type="OMA" id="CYAISIP"/>
<dbReference type="GO" id="GO:0016298">
    <property type="term" value="F:lipase activity"/>
    <property type="evidence" value="ECO:0007669"/>
    <property type="project" value="InterPro"/>
</dbReference>
<evidence type="ECO:0000313" key="2">
    <source>
        <dbReference type="Proteomes" id="UP000189703"/>
    </source>
</evidence>
<proteinExistence type="inferred from homology"/>
<dbReference type="InterPro" id="IPR050592">
    <property type="entry name" value="GDSL_lipolytic_enzyme"/>
</dbReference>
<dbReference type="Proteomes" id="UP000189703">
    <property type="component" value="Unplaced"/>
</dbReference>
<sequence length="371" mass="40814">MQLLYVIRMDSVPSTSLAMFLILSTSLFLSHLIQAALVLPPNVTIPAVYVFGDSVVDTGNNNNLVSVMKCNSPPYGRDFMGGKATGRCSNGRVPSDMFASILGIKELLPPYLDPNLQDQDLLTGVNFASGASGYDPLTSKLASVYSITDQLGMFKEYIEKLKAAAAGEERAKSITTQSLYIVCLGSDDISNTYFNSPFRRMDYDVPAYTDLMLQSASSFLQELYGLGAKRIGVLSAAPIGCAPYQRTVAGGPNRDCAAPYNQAAQLFNQKLSSEIDSLNQKLPQARIVYVDIYYPLLDLIQHPRSYGFEESSKGCCGTGNLEVTTALCNELTPFTCTDVSKYVFWDSFHPTQKAYEILLNPLLQKYVHRFF</sequence>
<dbReference type="GeneID" id="104604264"/>
<dbReference type="InterPro" id="IPR008265">
    <property type="entry name" value="Lipase_GDSL_AS"/>
</dbReference>
<dbReference type="PANTHER" id="PTHR45642">
    <property type="entry name" value="GDSL ESTERASE/LIPASE EXL3"/>
    <property type="match status" value="1"/>
</dbReference>
<dbReference type="Gene3D" id="3.40.50.1110">
    <property type="entry name" value="SGNH hydrolase"/>
    <property type="match status" value="1"/>
</dbReference>
<dbReference type="InterPro" id="IPR001087">
    <property type="entry name" value="GDSL"/>
</dbReference>
<dbReference type="RefSeq" id="XP_010266840.1">
    <property type="nucleotide sequence ID" value="XM_010268538.1"/>
</dbReference>
<dbReference type="SUPFAM" id="SSF52266">
    <property type="entry name" value="SGNH hydrolase"/>
    <property type="match status" value="1"/>
</dbReference>